<proteinExistence type="predicted"/>
<dbReference type="Gene3D" id="3.80.10.10">
    <property type="entry name" value="Ribonuclease Inhibitor"/>
    <property type="match status" value="1"/>
</dbReference>
<organism evidence="1 2">
    <name type="scientific">Emericella nidulans (strain FGSC A4 / ATCC 38163 / CBS 112.46 / NRRL 194 / M139)</name>
    <name type="common">Aspergillus nidulans</name>
    <dbReference type="NCBI Taxonomy" id="227321"/>
    <lineage>
        <taxon>Eukaryota</taxon>
        <taxon>Fungi</taxon>
        <taxon>Dikarya</taxon>
        <taxon>Ascomycota</taxon>
        <taxon>Pezizomycotina</taxon>
        <taxon>Eurotiomycetes</taxon>
        <taxon>Eurotiomycetidae</taxon>
        <taxon>Eurotiales</taxon>
        <taxon>Aspergillaceae</taxon>
        <taxon>Aspergillus</taxon>
        <taxon>Aspergillus subgen. Nidulantes</taxon>
    </lineage>
</organism>
<accession>C8VJF0</accession>
<name>Q5B9E3_EMENI</name>
<dbReference type="InterPro" id="IPR032675">
    <property type="entry name" value="LRR_dom_sf"/>
</dbReference>
<dbReference type="GeneID" id="2874123"/>
<dbReference type="EMBL" id="BN001306">
    <property type="protein sequence ID" value="CBF83904.1"/>
    <property type="molecule type" value="Genomic_DNA"/>
</dbReference>
<accession>Q5B9E3</accession>
<dbReference type="KEGG" id="ani:ANIA_02837"/>
<protein>
    <submittedName>
        <fullName evidence="1">F-box domain protein (AFU_orthologue AFUA_4G00200)</fullName>
    </submittedName>
</protein>
<evidence type="ECO:0000313" key="2">
    <source>
        <dbReference type="Proteomes" id="UP000000560"/>
    </source>
</evidence>
<gene>
    <name evidence="1" type="ORF">ANIA_02837</name>
</gene>
<dbReference type="AlphaFoldDB" id="Q5B9E3"/>
<reference evidence="2" key="2">
    <citation type="journal article" date="2009" name="Fungal Genet. Biol.">
        <title>The 2008 update of the Aspergillus nidulans genome annotation: a community effort.</title>
        <authorList>
            <person name="Wortman J.R."/>
            <person name="Gilsenan J.M."/>
            <person name="Joardar V."/>
            <person name="Deegan J."/>
            <person name="Clutterbuck J."/>
            <person name="Andersen M.R."/>
            <person name="Archer D."/>
            <person name="Bencina M."/>
            <person name="Braus G."/>
            <person name="Coutinho P."/>
            <person name="von Dohren H."/>
            <person name="Doonan J."/>
            <person name="Driessen A.J."/>
            <person name="Durek P."/>
            <person name="Espeso E."/>
            <person name="Fekete E."/>
            <person name="Flipphi M."/>
            <person name="Estrada C.G."/>
            <person name="Geysens S."/>
            <person name="Goldman G."/>
            <person name="de Groot P.W."/>
            <person name="Hansen K."/>
            <person name="Harris S.D."/>
            <person name="Heinekamp T."/>
            <person name="Helmstaedt K."/>
            <person name="Henrissat B."/>
            <person name="Hofmann G."/>
            <person name="Homan T."/>
            <person name="Horio T."/>
            <person name="Horiuchi H."/>
            <person name="James S."/>
            <person name="Jones M."/>
            <person name="Karaffa L."/>
            <person name="Karanyi Z."/>
            <person name="Kato M."/>
            <person name="Keller N."/>
            <person name="Kelly D.E."/>
            <person name="Kiel J.A."/>
            <person name="Kim J.M."/>
            <person name="van der Klei I.J."/>
            <person name="Klis F.M."/>
            <person name="Kovalchuk A."/>
            <person name="Krasevec N."/>
            <person name="Kubicek C.P."/>
            <person name="Liu B."/>
            <person name="Maccabe A."/>
            <person name="Meyer V."/>
            <person name="Mirabito P."/>
            <person name="Miskei M."/>
            <person name="Mos M."/>
            <person name="Mullins J."/>
            <person name="Nelson D.R."/>
            <person name="Nielsen J."/>
            <person name="Oakley B.R."/>
            <person name="Osmani S.A."/>
            <person name="Pakula T."/>
            <person name="Paszewski A."/>
            <person name="Paulsen I."/>
            <person name="Pilsyk S."/>
            <person name="Pocsi I."/>
            <person name="Punt P.J."/>
            <person name="Ram A.F."/>
            <person name="Ren Q."/>
            <person name="Robellet X."/>
            <person name="Robson G."/>
            <person name="Seiboth B."/>
            <person name="van Solingen P."/>
            <person name="Specht T."/>
            <person name="Sun J."/>
            <person name="Taheri-Talesh N."/>
            <person name="Takeshita N."/>
            <person name="Ussery D."/>
            <person name="vanKuyk P.A."/>
            <person name="Visser H."/>
            <person name="van de Vondervoort P.J."/>
            <person name="de Vries R.P."/>
            <person name="Walton J."/>
            <person name="Xiang X."/>
            <person name="Xiong Y."/>
            <person name="Zeng A.P."/>
            <person name="Brandt B.W."/>
            <person name="Cornell M.J."/>
            <person name="van den Hondel C.A."/>
            <person name="Visser J."/>
            <person name="Oliver S.G."/>
            <person name="Turner G."/>
        </authorList>
    </citation>
    <scope>GENOME REANNOTATION</scope>
    <source>
        <strain evidence="2">FGSC A4 / ATCC 38163 / CBS 112.46 / NRRL 194 / M139</strain>
    </source>
</reference>
<dbReference type="HOGENOM" id="CLU_034857_1_0_1"/>
<dbReference type="OrthoDB" id="3140657at2759"/>
<dbReference type="PANTHER" id="PTHR42057">
    <property type="entry name" value="F-BOX DOMAIN PROTEIN (AFU_ORTHOLOGUE AFUA_4G00200)"/>
    <property type="match status" value="1"/>
</dbReference>
<evidence type="ECO:0000313" key="1">
    <source>
        <dbReference type="EMBL" id="CBF83904.1"/>
    </source>
</evidence>
<dbReference type="PANTHER" id="PTHR42057:SF2">
    <property type="entry name" value="F-BOX DOMAIN PROTEIN (AFU_ORTHOLOGUE AFUA_4G00200)-RELATED"/>
    <property type="match status" value="1"/>
</dbReference>
<dbReference type="SUPFAM" id="SSF52047">
    <property type="entry name" value="RNI-like"/>
    <property type="match status" value="1"/>
</dbReference>
<sequence>MTEFSFLPVEILHHICLHADLAGRKALCLTNRLLANIAQPWVFQTTAVSPLKASCDRLQNILKNPRLAEYVKKLYITTYNLDKDGDYMYYSDDEGEEDELEDETSLPLRFWNFFDSLKDLPRLQSIALSFHPEHTNHDWHPVPQEMFFRSAVMQRAFAAFAAQPQPLKELALAELHNINETDPRAVSNIRKVLSALQSLRLNITNEHREFHGELDYQRTEAHEFYQTLPSHWLEPTTANLRHLTIYSSLYCGFYPKLDFRGLHFPHLKSLSLGNYGFVHDSQLTWILAHADTLTELYLDDCGILYEVSIKDFENTYLSPGQYTQRGGLLGALYACYTKRWADYFRAFKDGLPHLRRFRYGHSPEGWEFNSTPFEREAEIVIGLHEESYLVFCDGIGPSPYIEELIYRYPRNADGGGGGQCFVQAQTLTPSDEDKMALEELCRKLGQSVPLREE</sequence>
<dbReference type="RefSeq" id="XP_660441.1">
    <property type="nucleotide sequence ID" value="XM_655349.1"/>
</dbReference>
<dbReference type="InParanoid" id="Q5B9E3"/>
<dbReference type="VEuPathDB" id="FungiDB:AN2837"/>
<dbReference type="eggNOG" id="ENOG502S8UP">
    <property type="taxonomic scope" value="Eukaryota"/>
</dbReference>
<dbReference type="Proteomes" id="UP000000560">
    <property type="component" value="Chromosome VI"/>
</dbReference>
<keyword evidence="2" id="KW-1185">Reference proteome</keyword>
<dbReference type="OMA" id="WNGHFAS"/>
<reference evidence="2" key="1">
    <citation type="journal article" date="2005" name="Nature">
        <title>Sequencing of Aspergillus nidulans and comparative analysis with A. fumigatus and A. oryzae.</title>
        <authorList>
            <person name="Galagan J.E."/>
            <person name="Calvo S.E."/>
            <person name="Cuomo C."/>
            <person name="Ma L.J."/>
            <person name="Wortman J.R."/>
            <person name="Batzoglou S."/>
            <person name="Lee S.I."/>
            <person name="Basturkmen M."/>
            <person name="Spevak C.C."/>
            <person name="Clutterbuck J."/>
            <person name="Kapitonov V."/>
            <person name="Jurka J."/>
            <person name="Scazzocchio C."/>
            <person name="Farman M."/>
            <person name="Butler J."/>
            <person name="Purcell S."/>
            <person name="Harris S."/>
            <person name="Braus G.H."/>
            <person name="Draht O."/>
            <person name="Busch S."/>
            <person name="D'Enfert C."/>
            <person name="Bouchier C."/>
            <person name="Goldman G.H."/>
            <person name="Bell-Pedersen D."/>
            <person name="Griffiths-Jones S."/>
            <person name="Doonan J.H."/>
            <person name="Yu J."/>
            <person name="Vienken K."/>
            <person name="Pain A."/>
            <person name="Freitag M."/>
            <person name="Selker E.U."/>
            <person name="Archer D.B."/>
            <person name="Penalva M.A."/>
            <person name="Oakley B.R."/>
            <person name="Momany M."/>
            <person name="Tanaka T."/>
            <person name="Kumagai T."/>
            <person name="Asai K."/>
            <person name="Machida M."/>
            <person name="Nierman W.C."/>
            <person name="Denning D.W."/>
            <person name="Caddick M."/>
            <person name="Hynes M."/>
            <person name="Paoletti M."/>
            <person name="Fischer R."/>
            <person name="Miller B."/>
            <person name="Dyer P."/>
            <person name="Sachs M.S."/>
            <person name="Osmani S.A."/>
            <person name="Birren B.W."/>
        </authorList>
    </citation>
    <scope>NUCLEOTIDE SEQUENCE [LARGE SCALE GENOMIC DNA]</scope>
    <source>
        <strain evidence="2">FGSC A4 / ATCC 38163 / CBS 112.46 / NRRL 194 / M139</strain>
    </source>
</reference>